<accession>A0A0U0W1R7</accession>
<dbReference type="InterPro" id="IPR018062">
    <property type="entry name" value="HTH_AraC-typ_CS"/>
</dbReference>
<proteinExistence type="predicted"/>
<dbReference type="InterPro" id="IPR029062">
    <property type="entry name" value="Class_I_gatase-like"/>
</dbReference>
<dbReference type="SUPFAM" id="SSF46689">
    <property type="entry name" value="Homeodomain-like"/>
    <property type="match status" value="1"/>
</dbReference>
<evidence type="ECO:0000313" key="6">
    <source>
        <dbReference type="Proteomes" id="UP000198875"/>
    </source>
</evidence>
<protein>
    <submittedName>
        <fullName evidence="5">Transcriptional regulator containing an amidase domain and an AraC-type DNA-binding HTH domain protein</fullName>
    </submittedName>
</protein>
<evidence type="ECO:0000259" key="4">
    <source>
        <dbReference type="PROSITE" id="PS01124"/>
    </source>
</evidence>
<dbReference type="EMBL" id="CSTD01000001">
    <property type="protein sequence ID" value="CPR00828.1"/>
    <property type="molecule type" value="Genomic_DNA"/>
</dbReference>
<gene>
    <name evidence="5" type="ORF">BN971_00024</name>
</gene>
<dbReference type="PROSITE" id="PS01124">
    <property type="entry name" value="HTH_ARAC_FAMILY_2"/>
    <property type="match status" value="1"/>
</dbReference>
<dbReference type="PROSITE" id="PS00041">
    <property type="entry name" value="HTH_ARAC_FAMILY_1"/>
    <property type="match status" value="1"/>
</dbReference>
<dbReference type="Pfam" id="PF12833">
    <property type="entry name" value="HTH_18"/>
    <property type="match status" value="1"/>
</dbReference>
<dbReference type="SUPFAM" id="SSF52317">
    <property type="entry name" value="Class I glutamine amidotransferase-like"/>
    <property type="match status" value="1"/>
</dbReference>
<dbReference type="PANTHER" id="PTHR46796">
    <property type="entry name" value="HTH-TYPE TRANSCRIPTIONAL ACTIVATOR RHAS-RELATED"/>
    <property type="match status" value="1"/>
</dbReference>
<dbReference type="InterPro" id="IPR050204">
    <property type="entry name" value="AraC_XylS_family_regulators"/>
</dbReference>
<dbReference type="OrthoDB" id="3194870at2"/>
<evidence type="ECO:0000313" key="5">
    <source>
        <dbReference type="EMBL" id="CPR00828.1"/>
    </source>
</evidence>
<keyword evidence="3" id="KW-0804">Transcription</keyword>
<evidence type="ECO:0000256" key="3">
    <source>
        <dbReference type="ARBA" id="ARBA00023163"/>
    </source>
</evidence>
<dbReference type="Gene3D" id="3.40.50.880">
    <property type="match status" value="1"/>
</dbReference>
<reference evidence="5 6" key="1">
    <citation type="submission" date="2015-03" db="EMBL/GenBank/DDBJ databases">
        <authorList>
            <person name="Murphy D."/>
        </authorList>
    </citation>
    <scope>NUCLEOTIDE SEQUENCE [LARGE SCALE GENOMIC DNA]</scope>
    <source>
        <strain evidence="5 6">DSM 44277</strain>
    </source>
</reference>
<evidence type="ECO:0000256" key="2">
    <source>
        <dbReference type="ARBA" id="ARBA00023125"/>
    </source>
</evidence>
<sequence length="208" mass="22495">MFLLGVAGLLDGRRCVTTWWLGADLARVAPAAHVVIDEMVVRDGPIWTAGSAFAHIDLMLALMRHFGGAALTDELANRLVADQRTSQASFLIPSHLAARDETVAALERFVRSRLAEAHSLASLAQWCGLSPRTLARRTRSAVGLSPLQLVQKVRLERALHLLRTTRMPLGEIAAAVGFADPATLHRLVKRHTGRSPGALRPGARPKSA</sequence>
<dbReference type="GO" id="GO:0043565">
    <property type="term" value="F:sequence-specific DNA binding"/>
    <property type="evidence" value="ECO:0007669"/>
    <property type="project" value="InterPro"/>
</dbReference>
<name>A0A0U0W1R7_MYCBE</name>
<keyword evidence="2 5" id="KW-0238">DNA-binding</keyword>
<organism evidence="5 6">
    <name type="scientific">Mycobacterium bohemicum DSM 44277</name>
    <dbReference type="NCBI Taxonomy" id="1236609"/>
    <lineage>
        <taxon>Bacteria</taxon>
        <taxon>Bacillati</taxon>
        <taxon>Actinomycetota</taxon>
        <taxon>Actinomycetes</taxon>
        <taxon>Mycobacteriales</taxon>
        <taxon>Mycobacteriaceae</taxon>
        <taxon>Mycobacterium</taxon>
    </lineage>
</organism>
<dbReference type="Gene3D" id="1.10.10.60">
    <property type="entry name" value="Homeodomain-like"/>
    <property type="match status" value="1"/>
</dbReference>
<feature type="domain" description="HTH araC/xylS-type" evidence="4">
    <location>
        <begin position="104"/>
        <end position="202"/>
    </location>
</feature>
<dbReference type="GO" id="GO:0003700">
    <property type="term" value="F:DNA-binding transcription factor activity"/>
    <property type="evidence" value="ECO:0007669"/>
    <property type="project" value="InterPro"/>
</dbReference>
<evidence type="ECO:0000256" key="1">
    <source>
        <dbReference type="ARBA" id="ARBA00023015"/>
    </source>
</evidence>
<dbReference type="Proteomes" id="UP000198875">
    <property type="component" value="Unassembled WGS sequence"/>
</dbReference>
<dbReference type="InterPro" id="IPR009057">
    <property type="entry name" value="Homeodomain-like_sf"/>
</dbReference>
<dbReference type="InterPro" id="IPR018060">
    <property type="entry name" value="HTH_AraC"/>
</dbReference>
<dbReference type="SMART" id="SM00342">
    <property type="entry name" value="HTH_ARAC"/>
    <property type="match status" value="1"/>
</dbReference>
<dbReference type="AlphaFoldDB" id="A0A0U0W1R7"/>
<keyword evidence="1" id="KW-0805">Transcription regulation</keyword>